<comment type="caution">
    <text evidence="3">The sequence shown here is derived from an EMBL/GenBank/DDBJ whole genome shotgun (WGS) entry which is preliminary data.</text>
</comment>
<evidence type="ECO:0000313" key="3">
    <source>
        <dbReference type="EMBL" id="RMA74981.1"/>
    </source>
</evidence>
<dbReference type="InterPro" id="IPR051045">
    <property type="entry name" value="TonB-dependent_transducer"/>
</dbReference>
<keyword evidence="1" id="KW-1133">Transmembrane helix</keyword>
<gene>
    <name evidence="3" type="ORF">BC961_2323</name>
</gene>
<evidence type="ECO:0000256" key="1">
    <source>
        <dbReference type="SAM" id="Phobius"/>
    </source>
</evidence>
<dbReference type="InterPro" id="IPR037682">
    <property type="entry name" value="TonB_C"/>
</dbReference>
<dbReference type="SUPFAM" id="SSF74653">
    <property type="entry name" value="TolA/TonB C-terminal domain"/>
    <property type="match status" value="1"/>
</dbReference>
<evidence type="ECO:0000259" key="2">
    <source>
        <dbReference type="Pfam" id="PF03544"/>
    </source>
</evidence>
<dbReference type="GO" id="GO:0031992">
    <property type="term" value="F:energy transducer activity"/>
    <property type="evidence" value="ECO:0007669"/>
    <property type="project" value="TreeGrafter"/>
</dbReference>
<dbReference type="PANTHER" id="PTHR33446:SF2">
    <property type="entry name" value="PROTEIN TONB"/>
    <property type="match status" value="1"/>
</dbReference>
<proteinExistence type="predicted"/>
<accession>A0A3L9ZPP0</accession>
<dbReference type="GO" id="GO:0098797">
    <property type="term" value="C:plasma membrane protein complex"/>
    <property type="evidence" value="ECO:0007669"/>
    <property type="project" value="TreeGrafter"/>
</dbReference>
<organism evidence="3 4">
    <name type="scientific">Flavobacterium weaverense</name>
    <dbReference type="NCBI Taxonomy" id="271156"/>
    <lineage>
        <taxon>Bacteria</taxon>
        <taxon>Pseudomonadati</taxon>
        <taxon>Bacteroidota</taxon>
        <taxon>Flavobacteriia</taxon>
        <taxon>Flavobacteriales</taxon>
        <taxon>Flavobacteriaceae</taxon>
        <taxon>Flavobacterium</taxon>
    </lineage>
</organism>
<dbReference type="OrthoDB" id="1095452at2"/>
<dbReference type="Proteomes" id="UP000280368">
    <property type="component" value="Unassembled WGS sequence"/>
</dbReference>
<dbReference type="Gene3D" id="3.30.1150.10">
    <property type="match status" value="1"/>
</dbReference>
<feature type="domain" description="TonB C-terminal" evidence="2">
    <location>
        <begin position="210"/>
        <end position="269"/>
    </location>
</feature>
<sequence length="273" mass="29746">MSKLSIYETSWANLVFENRNKDYGAYKLRQESTKTSLRALFIGVLFLAVAVTIPRIVSYYNPSVDEEAVATDFLNTIVQVSAIAPNKLEIKKSVPAVKTKVATIQTKSDQLVNPTIVTADQAVQDIAKNTDNVSTTETLNSGSGIAGINATPGSENGANTSATIDLGNKIVSTVALDKLPEFPGGINKFYSYVGNNFEKPEIDNNNTIRIYVSFVIERDGSMTDIQVKRDPGFGLGKEAIRVLKSLRTKWSPGMIDGKAVRTSYNLPITIKTE</sequence>
<dbReference type="EMBL" id="REFH01000010">
    <property type="protein sequence ID" value="RMA74981.1"/>
    <property type="molecule type" value="Genomic_DNA"/>
</dbReference>
<keyword evidence="4" id="KW-1185">Reference proteome</keyword>
<protein>
    <submittedName>
        <fullName evidence="3">Outer membrane transport energization protein TonB</fullName>
    </submittedName>
</protein>
<evidence type="ECO:0000313" key="4">
    <source>
        <dbReference type="Proteomes" id="UP000280368"/>
    </source>
</evidence>
<dbReference type="AlphaFoldDB" id="A0A3L9ZPP0"/>
<keyword evidence="1" id="KW-0812">Transmembrane</keyword>
<name>A0A3L9ZPP0_9FLAO</name>
<dbReference type="PANTHER" id="PTHR33446">
    <property type="entry name" value="PROTEIN TONB-RELATED"/>
    <property type="match status" value="1"/>
</dbReference>
<dbReference type="GO" id="GO:0055085">
    <property type="term" value="P:transmembrane transport"/>
    <property type="evidence" value="ECO:0007669"/>
    <property type="project" value="InterPro"/>
</dbReference>
<feature type="transmembrane region" description="Helical" evidence="1">
    <location>
        <begin position="37"/>
        <end position="57"/>
    </location>
</feature>
<dbReference type="RefSeq" id="WP_121925928.1">
    <property type="nucleotide sequence ID" value="NZ_CBCSGA010000004.1"/>
</dbReference>
<reference evidence="3 4" key="1">
    <citation type="submission" date="2018-10" db="EMBL/GenBank/DDBJ databases">
        <title>Genomic Encyclopedia of Archaeal and Bacterial Type Strains, Phase II (KMG-II): from individual species to whole genera.</title>
        <authorList>
            <person name="Goeker M."/>
        </authorList>
    </citation>
    <scope>NUCLEOTIDE SEQUENCE [LARGE SCALE GENOMIC DNA]</scope>
    <source>
        <strain evidence="3 4">DSM 19727</strain>
    </source>
</reference>
<dbReference type="Pfam" id="PF03544">
    <property type="entry name" value="TonB_C"/>
    <property type="match status" value="1"/>
</dbReference>
<keyword evidence="1" id="KW-0472">Membrane</keyword>